<gene>
    <name evidence="2" type="ORF">K0M31_000002</name>
</gene>
<name>A0AA40GCV2_9HYME</name>
<feature type="compositionally biased region" description="Polar residues" evidence="1">
    <location>
        <begin position="172"/>
        <end position="186"/>
    </location>
</feature>
<keyword evidence="3" id="KW-1185">Reference proteome</keyword>
<dbReference type="Proteomes" id="UP001177670">
    <property type="component" value="Unassembled WGS sequence"/>
</dbReference>
<organism evidence="2 3">
    <name type="scientific">Melipona bicolor</name>
    <dbReference type="NCBI Taxonomy" id="60889"/>
    <lineage>
        <taxon>Eukaryota</taxon>
        <taxon>Metazoa</taxon>
        <taxon>Ecdysozoa</taxon>
        <taxon>Arthropoda</taxon>
        <taxon>Hexapoda</taxon>
        <taxon>Insecta</taxon>
        <taxon>Pterygota</taxon>
        <taxon>Neoptera</taxon>
        <taxon>Endopterygota</taxon>
        <taxon>Hymenoptera</taxon>
        <taxon>Apocrita</taxon>
        <taxon>Aculeata</taxon>
        <taxon>Apoidea</taxon>
        <taxon>Anthophila</taxon>
        <taxon>Apidae</taxon>
        <taxon>Melipona</taxon>
    </lineage>
</organism>
<evidence type="ECO:0000256" key="1">
    <source>
        <dbReference type="SAM" id="MobiDB-lite"/>
    </source>
</evidence>
<protein>
    <submittedName>
        <fullName evidence="2">Uncharacterized protein</fullName>
    </submittedName>
</protein>
<evidence type="ECO:0000313" key="3">
    <source>
        <dbReference type="Proteomes" id="UP001177670"/>
    </source>
</evidence>
<sequence length="186" mass="20174">MAAGERVFLGRRSAIREKYLSSSSSSMVDFTIEERSGKRSSGQALFSLYRYNNIPKLHQNRRHRGIWYAVCGGMLPFAVDSYTCPAESARRTNARRGGRGGQAKLDGAPMKGIISPKYGCLQTAKHTATRVRKVRPGTCPLVDSRHALLSPPEPEVHSAAHPPGLSVPAHALSSQQQPAAISAHSI</sequence>
<reference evidence="2" key="1">
    <citation type="submission" date="2021-10" db="EMBL/GenBank/DDBJ databases">
        <title>Melipona bicolor Genome sequencing and assembly.</title>
        <authorList>
            <person name="Araujo N.S."/>
            <person name="Arias M.C."/>
        </authorList>
    </citation>
    <scope>NUCLEOTIDE SEQUENCE</scope>
    <source>
        <strain evidence="2">USP_2M_L1-L4_2017</strain>
        <tissue evidence="2">Whole body</tissue>
    </source>
</reference>
<dbReference type="EMBL" id="JAHYIQ010000001">
    <property type="protein sequence ID" value="KAK1135404.1"/>
    <property type="molecule type" value="Genomic_DNA"/>
</dbReference>
<dbReference type="AlphaFoldDB" id="A0AA40GCV2"/>
<comment type="caution">
    <text evidence="2">The sequence shown here is derived from an EMBL/GenBank/DDBJ whole genome shotgun (WGS) entry which is preliminary data.</text>
</comment>
<evidence type="ECO:0000313" key="2">
    <source>
        <dbReference type="EMBL" id="KAK1135404.1"/>
    </source>
</evidence>
<proteinExistence type="predicted"/>
<accession>A0AA40GCV2</accession>
<feature type="region of interest" description="Disordered" evidence="1">
    <location>
        <begin position="150"/>
        <end position="186"/>
    </location>
</feature>